<dbReference type="Proteomes" id="UP000824469">
    <property type="component" value="Unassembled WGS sequence"/>
</dbReference>
<dbReference type="InterPro" id="IPR043502">
    <property type="entry name" value="DNA/RNA_pol_sf"/>
</dbReference>
<dbReference type="InterPro" id="IPR043128">
    <property type="entry name" value="Rev_trsase/Diguanyl_cyclase"/>
</dbReference>
<reference evidence="1 2" key="1">
    <citation type="journal article" date="2021" name="Nat. Plants">
        <title>The Taxus genome provides insights into paclitaxel biosynthesis.</title>
        <authorList>
            <person name="Xiong X."/>
            <person name="Gou J."/>
            <person name="Liao Q."/>
            <person name="Li Y."/>
            <person name="Zhou Q."/>
            <person name="Bi G."/>
            <person name="Li C."/>
            <person name="Du R."/>
            <person name="Wang X."/>
            <person name="Sun T."/>
            <person name="Guo L."/>
            <person name="Liang H."/>
            <person name="Lu P."/>
            <person name="Wu Y."/>
            <person name="Zhang Z."/>
            <person name="Ro D.K."/>
            <person name="Shang Y."/>
            <person name="Huang S."/>
            <person name="Yan J."/>
        </authorList>
    </citation>
    <scope>NUCLEOTIDE SEQUENCE [LARGE SCALE GENOMIC DNA]</scope>
    <source>
        <strain evidence="1">Ta-2019</strain>
    </source>
</reference>
<protein>
    <recommendedName>
        <fullName evidence="3">Reverse transcriptase</fullName>
    </recommendedName>
</protein>
<feature type="non-terminal residue" evidence="1">
    <location>
        <position position="83"/>
    </location>
</feature>
<evidence type="ECO:0000313" key="2">
    <source>
        <dbReference type="Proteomes" id="UP000824469"/>
    </source>
</evidence>
<accession>A0AA38CDA5</accession>
<comment type="caution">
    <text evidence="1">The sequence shown here is derived from an EMBL/GenBank/DDBJ whole genome shotgun (WGS) entry which is preliminary data.</text>
</comment>
<sequence length="83" mass="9148">YVDDLLAKSKCQAEHLTVLETIFDSLIKYCVCLQPKKCVFTVLSGKIMGFIVSLCGIEVDAAKVKTILEIPPSTNLKQLCSLQ</sequence>
<feature type="non-terminal residue" evidence="1">
    <location>
        <position position="1"/>
    </location>
</feature>
<evidence type="ECO:0000313" key="1">
    <source>
        <dbReference type="EMBL" id="KAH9298055.1"/>
    </source>
</evidence>
<evidence type="ECO:0008006" key="3">
    <source>
        <dbReference type="Google" id="ProtNLM"/>
    </source>
</evidence>
<name>A0AA38CDA5_TAXCH</name>
<dbReference type="EMBL" id="JAHRHJ020000010">
    <property type="protein sequence ID" value="KAH9298055.1"/>
    <property type="molecule type" value="Genomic_DNA"/>
</dbReference>
<proteinExistence type="predicted"/>
<gene>
    <name evidence="1" type="ORF">KI387_029737</name>
</gene>
<organism evidence="1 2">
    <name type="scientific">Taxus chinensis</name>
    <name type="common">Chinese yew</name>
    <name type="synonym">Taxus wallichiana var. chinensis</name>
    <dbReference type="NCBI Taxonomy" id="29808"/>
    <lineage>
        <taxon>Eukaryota</taxon>
        <taxon>Viridiplantae</taxon>
        <taxon>Streptophyta</taxon>
        <taxon>Embryophyta</taxon>
        <taxon>Tracheophyta</taxon>
        <taxon>Spermatophyta</taxon>
        <taxon>Pinopsida</taxon>
        <taxon>Pinidae</taxon>
        <taxon>Conifers II</taxon>
        <taxon>Cupressales</taxon>
        <taxon>Taxaceae</taxon>
        <taxon>Taxus</taxon>
    </lineage>
</organism>
<dbReference type="SUPFAM" id="SSF56672">
    <property type="entry name" value="DNA/RNA polymerases"/>
    <property type="match status" value="1"/>
</dbReference>
<dbReference type="Gene3D" id="3.30.70.270">
    <property type="match status" value="1"/>
</dbReference>
<keyword evidence="2" id="KW-1185">Reference proteome</keyword>
<dbReference type="AlphaFoldDB" id="A0AA38CDA5"/>